<evidence type="ECO:0000256" key="5">
    <source>
        <dbReference type="ARBA" id="ARBA00022827"/>
    </source>
</evidence>
<feature type="domain" description="FAD dependent oxidoreductase" evidence="7">
    <location>
        <begin position="24"/>
        <end position="381"/>
    </location>
</feature>
<dbReference type="InterPro" id="IPR031656">
    <property type="entry name" value="DAO_C"/>
</dbReference>
<dbReference type="InterPro" id="IPR038299">
    <property type="entry name" value="DAO_C_sf"/>
</dbReference>
<keyword evidence="4" id="KW-0319">Glycerol metabolism</keyword>
<dbReference type="RefSeq" id="WP_377182131.1">
    <property type="nucleotide sequence ID" value="NZ_JBHUPD010000001.1"/>
</dbReference>
<dbReference type="Gene3D" id="3.30.9.10">
    <property type="entry name" value="D-Amino Acid Oxidase, subunit A, domain 2"/>
    <property type="match status" value="1"/>
</dbReference>
<dbReference type="EC" id="1.-.-.-" evidence="9"/>
<comment type="caution">
    <text evidence="9">The sequence shown here is derived from an EMBL/GenBank/DDBJ whole genome shotgun (WGS) entry which is preliminary data.</text>
</comment>
<sequence>MIGNIISFKREEHLLELDRTNLWDIIIIGGGATGLGTAVDAASRGYKTLLLEQEDFAKGTSSRSTKLVHGGVRYLAQGNIGLVYEALRERGLLLQNAPHLVKKQSFIIPCYSWFDKLKYLLGLKMYDWLAGKYSFGKSVSLSRDEVIGAINEIEAKGLKGGIKYWDGQFDDARLAINLAQTSAQQGGVLLNYIKVTGLLKNRDNKISGVIARDKETGRTYNLNAKVVINATGVFVDKILQMDSAAQKPLVKSSQGVHVVLAKSFLHGDNAVMIPKTSDGRVLFAVPWHDHVLVGTTDTQLDSHSIEPVALDEEIDFILKTAGQYLIKAPTRADVLSVFAGLRPLAAPDKGTGATKEISRSHKLIVNNSGLITVTGGKWTTYRKMAEDTVGQAIKTGDLAAKPCVTRDLKIHGYINGKWGENLAVYGSDALLINKLIEAQPRLGDLLIENYTYLQAEVIWHVSYEMARTVEDVLARRLRLLFLEADAAISAAPIVARLMAGELNYDRAWEEAQVKNFNLLAGKYLTKPIS</sequence>
<dbReference type="EMBL" id="JBHUPD010000001">
    <property type="protein sequence ID" value="MFD2871445.1"/>
    <property type="molecule type" value="Genomic_DNA"/>
</dbReference>
<dbReference type="Gene3D" id="1.10.8.870">
    <property type="entry name" value="Alpha-glycerophosphate oxidase, cap domain"/>
    <property type="match status" value="1"/>
</dbReference>
<evidence type="ECO:0000256" key="6">
    <source>
        <dbReference type="ARBA" id="ARBA00023002"/>
    </source>
</evidence>
<name>A0ABW5Y8V1_9SPHI</name>
<evidence type="ECO:0000256" key="1">
    <source>
        <dbReference type="ARBA" id="ARBA00001974"/>
    </source>
</evidence>
<reference evidence="10" key="1">
    <citation type="journal article" date="2019" name="Int. J. Syst. Evol. Microbiol.">
        <title>The Global Catalogue of Microorganisms (GCM) 10K type strain sequencing project: providing services to taxonomists for standard genome sequencing and annotation.</title>
        <authorList>
            <consortium name="The Broad Institute Genomics Platform"/>
            <consortium name="The Broad Institute Genome Sequencing Center for Infectious Disease"/>
            <person name="Wu L."/>
            <person name="Ma J."/>
        </authorList>
    </citation>
    <scope>NUCLEOTIDE SEQUENCE [LARGE SCALE GENOMIC DNA]</scope>
    <source>
        <strain evidence="10">KCTC 22437</strain>
    </source>
</reference>
<keyword evidence="6 9" id="KW-0560">Oxidoreductase</keyword>
<dbReference type="PRINTS" id="PR01001">
    <property type="entry name" value="FADG3PDH"/>
</dbReference>
<evidence type="ECO:0000259" key="7">
    <source>
        <dbReference type="Pfam" id="PF01266"/>
    </source>
</evidence>
<evidence type="ECO:0000256" key="3">
    <source>
        <dbReference type="ARBA" id="ARBA00022630"/>
    </source>
</evidence>
<dbReference type="InterPro" id="IPR000447">
    <property type="entry name" value="G3P_DH_FAD-dep"/>
</dbReference>
<keyword evidence="10" id="KW-1185">Reference proteome</keyword>
<feature type="domain" description="Alpha-glycerophosphate oxidase C-terminal" evidence="8">
    <location>
        <begin position="423"/>
        <end position="507"/>
    </location>
</feature>
<comment type="cofactor">
    <cofactor evidence="1">
        <name>FAD</name>
        <dbReference type="ChEBI" id="CHEBI:57692"/>
    </cofactor>
</comment>
<proteinExistence type="inferred from homology"/>
<dbReference type="PROSITE" id="PS00978">
    <property type="entry name" value="FAD_G3PDH_2"/>
    <property type="match status" value="1"/>
</dbReference>
<dbReference type="Pfam" id="PF01266">
    <property type="entry name" value="DAO"/>
    <property type="match status" value="1"/>
</dbReference>
<dbReference type="Gene3D" id="3.50.50.60">
    <property type="entry name" value="FAD/NAD(P)-binding domain"/>
    <property type="match status" value="1"/>
</dbReference>
<comment type="similarity">
    <text evidence="2">Belongs to the FAD-dependent glycerol-3-phosphate dehydrogenase family.</text>
</comment>
<evidence type="ECO:0000256" key="4">
    <source>
        <dbReference type="ARBA" id="ARBA00022798"/>
    </source>
</evidence>
<accession>A0ABW5Y8V1</accession>
<evidence type="ECO:0000256" key="2">
    <source>
        <dbReference type="ARBA" id="ARBA00007330"/>
    </source>
</evidence>
<dbReference type="InterPro" id="IPR036188">
    <property type="entry name" value="FAD/NAD-bd_sf"/>
</dbReference>
<dbReference type="GO" id="GO:0016491">
    <property type="term" value="F:oxidoreductase activity"/>
    <property type="evidence" value="ECO:0007669"/>
    <property type="project" value="UniProtKB-KW"/>
</dbReference>
<gene>
    <name evidence="9" type="ORF">ACFS5N_03125</name>
</gene>
<dbReference type="Pfam" id="PF16901">
    <property type="entry name" value="DAO_C"/>
    <property type="match status" value="1"/>
</dbReference>
<dbReference type="PANTHER" id="PTHR11985">
    <property type="entry name" value="GLYCEROL-3-PHOSPHATE DEHYDROGENASE"/>
    <property type="match status" value="1"/>
</dbReference>
<evidence type="ECO:0000313" key="9">
    <source>
        <dbReference type="EMBL" id="MFD2871445.1"/>
    </source>
</evidence>
<organism evidence="9 10">
    <name type="scientific">Mucilaginibacter ximonensis</name>
    <dbReference type="NCBI Taxonomy" id="538021"/>
    <lineage>
        <taxon>Bacteria</taxon>
        <taxon>Pseudomonadati</taxon>
        <taxon>Bacteroidota</taxon>
        <taxon>Sphingobacteriia</taxon>
        <taxon>Sphingobacteriales</taxon>
        <taxon>Sphingobacteriaceae</taxon>
        <taxon>Mucilaginibacter</taxon>
    </lineage>
</organism>
<keyword evidence="3" id="KW-0285">Flavoprotein</keyword>
<dbReference type="Proteomes" id="UP001597557">
    <property type="component" value="Unassembled WGS sequence"/>
</dbReference>
<dbReference type="SUPFAM" id="SSF51905">
    <property type="entry name" value="FAD/NAD(P)-binding domain"/>
    <property type="match status" value="1"/>
</dbReference>
<keyword evidence="5" id="KW-0274">FAD</keyword>
<evidence type="ECO:0000313" key="10">
    <source>
        <dbReference type="Proteomes" id="UP001597557"/>
    </source>
</evidence>
<dbReference type="InterPro" id="IPR006076">
    <property type="entry name" value="FAD-dep_OxRdtase"/>
</dbReference>
<evidence type="ECO:0000259" key="8">
    <source>
        <dbReference type="Pfam" id="PF16901"/>
    </source>
</evidence>
<dbReference type="PANTHER" id="PTHR11985:SF35">
    <property type="entry name" value="ANAEROBIC GLYCEROL-3-PHOSPHATE DEHYDROGENASE SUBUNIT A"/>
    <property type="match status" value="1"/>
</dbReference>
<protein>
    <submittedName>
        <fullName evidence="9">Glycerol-3-phosphate dehydrogenase/oxidase</fullName>
        <ecNumber evidence="9">1.-.-.-</ecNumber>
    </submittedName>
</protein>